<dbReference type="GO" id="GO:0005975">
    <property type="term" value="P:carbohydrate metabolic process"/>
    <property type="evidence" value="ECO:0007669"/>
    <property type="project" value="InterPro"/>
</dbReference>
<dbReference type="InterPro" id="IPR036881">
    <property type="entry name" value="Glyco_hydro_3_C_sf"/>
</dbReference>
<name>A0A857LPT2_9ACTN</name>
<dbReference type="InterPro" id="IPR001764">
    <property type="entry name" value="Glyco_hydro_3_N"/>
</dbReference>
<dbReference type="GO" id="GO:0008422">
    <property type="term" value="F:beta-glucosidase activity"/>
    <property type="evidence" value="ECO:0007669"/>
    <property type="project" value="UniProtKB-ARBA"/>
</dbReference>
<evidence type="ECO:0000313" key="9">
    <source>
        <dbReference type="EMBL" id="QHN40306.1"/>
    </source>
</evidence>
<evidence type="ECO:0000259" key="8">
    <source>
        <dbReference type="SMART" id="SM01217"/>
    </source>
</evidence>
<protein>
    <recommendedName>
        <fullName evidence="5">Exo-alpha-(1-&gt;6)-L-arabinopyranosidase</fullName>
    </recommendedName>
</protein>
<evidence type="ECO:0000256" key="3">
    <source>
        <dbReference type="ARBA" id="ARBA00023277"/>
    </source>
</evidence>
<sequence length="776" mass="81562">MPDNTPNASDLTVEEQAQLTSGQDFWTTKAVAGVPSIMVTDGPHGLRKQEGASDHLGVSGSMPATCFPPAVALAQTWNPDLARRAGSAIADEARAQDVSVLLGPGINLKRSPLGGRNFEYFSEDPVLTGHMAAAFVDGVQSRGVGTSLKHFAANNQESDRMRVSADIDERTLHELYLRAFRHVVRTAQPWTVMCSYNKINGVYAFENRELLTTILRDQWGFGGLVVSDWGAVADRVTAVAAGLDLTMPFGGEDGDAKVAAAVADGTLHAGDLLASAGRVIELAVKAREAAAAVPGSGAVDLDAHHRLAREIAAQAVVLLRNDDDLLPLRPDADIAVIGALAAQPRYQGGGSSHVNATRVDAPLDAIRSVTGRDTPFAPGYSTGPDAAPLLADEAIAVAGAADTVVLFLGLAEGQESEGFDRTTIDLPADQIALAVRVLTANPRTVVVLCHGGALQVSVIDAPAVIDAALGGQALGSGLADVLFGAINPSGRLTETLPRRIEDTPTYLNFPGEHGHVTYGEGLFIGYRWYDARALDVTYPFGHGLSYTTFDYDGLTVDAEPDGIRITLRLTNTGTRDGREIVQVYLSADDSAVTRPPRELKGFANVGVAAGESVPVSVFIPRDDIAYWDTRVHRYVVESGSYTVHVGASSRDIRLTSTVDVTGDVVRIPLTLQSSIGEVMADPGAAEGIRPITDAMFGVTGGPEQDGEDHSGAALGVDMVKMMSSVPIGRLVDFSGGLLPVEYLQGILDSANNPEANNPDQADQVNDGPVATSDSGV</sequence>
<reference evidence="9" key="1">
    <citation type="journal article" date="2021" name="Nat. Microbiol.">
        <title>Cocultivation of an ultrasmall environmental parasitic bacterium with lytic ability against bacteria associated with wastewater foams.</title>
        <authorList>
            <person name="Batinovic S."/>
            <person name="Rose J.J.A."/>
            <person name="Ratcliffe J."/>
            <person name="Seviour R.J."/>
            <person name="Petrovski S."/>
        </authorList>
    </citation>
    <scope>NUCLEOTIDE SEQUENCE</scope>
    <source>
        <strain evidence="9">CON44</strain>
    </source>
</reference>
<evidence type="ECO:0000256" key="7">
    <source>
        <dbReference type="SAM" id="MobiDB-lite"/>
    </source>
</evidence>
<evidence type="ECO:0000256" key="6">
    <source>
        <dbReference type="RuleBase" id="RU361161"/>
    </source>
</evidence>
<dbReference type="PANTHER" id="PTHR42715">
    <property type="entry name" value="BETA-GLUCOSIDASE"/>
    <property type="match status" value="1"/>
</dbReference>
<dbReference type="Pfam" id="PF14310">
    <property type="entry name" value="Fn3-like"/>
    <property type="match status" value="1"/>
</dbReference>
<feature type="compositionally biased region" description="Polar residues" evidence="7">
    <location>
        <begin position="749"/>
        <end position="763"/>
    </location>
</feature>
<dbReference type="AlphaFoldDB" id="A0A857LPT2"/>
<keyword evidence="6" id="KW-0326">Glycosidase</keyword>
<dbReference type="Gene3D" id="3.20.20.300">
    <property type="entry name" value="Glycoside hydrolase, family 3, N-terminal domain"/>
    <property type="match status" value="1"/>
</dbReference>
<gene>
    <name evidence="9" type="ORF">GII30_15140</name>
</gene>
<dbReference type="InterPro" id="IPR019800">
    <property type="entry name" value="Glyco_hydro_3_AS"/>
</dbReference>
<keyword evidence="2 6" id="KW-0378">Hydrolase</keyword>
<dbReference type="PROSITE" id="PS00775">
    <property type="entry name" value="GLYCOSYL_HYDROL_F3"/>
    <property type="match status" value="1"/>
</dbReference>
<comment type="function">
    <text evidence="4">Catalyzes the hydrolysis of a non-reducing terminal alpha-L-arabinopyranosidic linkage in ginsenoside Rb2 (alpha-L-arabinopyranosyl-(1-&gt;6)-alpha-D-glucopyranosyl) to release alpha-D-glucopyranosyl (Rd). It is not able to hydrolyze alpha-L-arabinofuranosyl-(1-&gt;6)-alpha-D-glucopyranosyl (Rc).</text>
</comment>
<comment type="similarity">
    <text evidence="1 6">Belongs to the glycosyl hydrolase 3 family.</text>
</comment>
<proteinExistence type="inferred from homology"/>
<dbReference type="InterPro" id="IPR026891">
    <property type="entry name" value="Fn3-like"/>
</dbReference>
<keyword evidence="3" id="KW-0119">Carbohydrate metabolism</keyword>
<dbReference type="SUPFAM" id="SSF52279">
    <property type="entry name" value="Beta-D-glucan exohydrolase, C-terminal domain"/>
    <property type="match status" value="1"/>
</dbReference>
<dbReference type="EMBL" id="CP045810">
    <property type="protein sequence ID" value="QHN40306.1"/>
    <property type="molecule type" value="Genomic_DNA"/>
</dbReference>
<accession>A0A857LPT2</accession>
<dbReference type="RefSeq" id="WP_005182158.1">
    <property type="nucleotide sequence ID" value="NZ_CP045804.1"/>
</dbReference>
<dbReference type="PRINTS" id="PR00133">
    <property type="entry name" value="GLHYDRLASE3"/>
</dbReference>
<dbReference type="FunFam" id="2.60.40.10:FF:000495">
    <property type="entry name" value="Periplasmic beta-glucosidase"/>
    <property type="match status" value="1"/>
</dbReference>
<feature type="domain" description="Fibronectin type III-like" evidence="8">
    <location>
        <begin position="579"/>
        <end position="649"/>
    </location>
</feature>
<evidence type="ECO:0000256" key="5">
    <source>
        <dbReference type="ARBA" id="ARBA00074219"/>
    </source>
</evidence>
<dbReference type="PANTHER" id="PTHR42715:SF10">
    <property type="entry name" value="BETA-GLUCOSIDASE"/>
    <property type="match status" value="1"/>
</dbReference>
<dbReference type="Gene3D" id="2.60.40.10">
    <property type="entry name" value="Immunoglobulins"/>
    <property type="match status" value="1"/>
</dbReference>
<dbReference type="InterPro" id="IPR050288">
    <property type="entry name" value="Cellulose_deg_GH3"/>
</dbReference>
<dbReference type="InterPro" id="IPR013783">
    <property type="entry name" value="Ig-like_fold"/>
</dbReference>
<dbReference type="SMART" id="SM01217">
    <property type="entry name" value="Fn3_like"/>
    <property type="match status" value="1"/>
</dbReference>
<dbReference type="Pfam" id="PF01915">
    <property type="entry name" value="Glyco_hydro_3_C"/>
    <property type="match status" value="1"/>
</dbReference>
<organism evidence="9">
    <name type="scientific">Gordonia amarae</name>
    <dbReference type="NCBI Taxonomy" id="36821"/>
    <lineage>
        <taxon>Bacteria</taxon>
        <taxon>Bacillati</taxon>
        <taxon>Actinomycetota</taxon>
        <taxon>Actinomycetes</taxon>
        <taxon>Mycobacteriales</taxon>
        <taxon>Gordoniaceae</taxon>
        <taxon>Gordonia</taxon>
    </lineage>
</organism>
<dbReference type="InterPro" id="IPR017853">
    <property type="entry name" value="GH"/>
</dbReference>
<dbReference type="SUPFAM" id="SSF51445">
    <property type="entry name" value="(Trans)glycosidases"/>
    <property type="match status" value="1"/>
</dbReference>
<dbReference type="Pfam" id="PF00933">
    <property type="entry name" value="Glyco_hydro_3"/>
    <property type="match status" value="1"/>
</dbReference>
<evidence type="ECO:0000256" key="1">
    <source>
        <dbReference type="ARBA" id="ARBA00005336"/>
    </source>
</evidence>
<evidence type="ECO:0000256" key="2">
    <source>
        <dbReference type="ARBA" id="ARBA00022801"/>
    </source>
</evidence>
<dbReference type="Gene3D" id="3.40.50.1700">
    <property type="entry name" value="Glycoside hydrolase family 3 C-terminal domain"/>
    <property type="match status" value="1"/>
</dbReference>
<dbReference type="InterPro" id="IPR002772">
    <property type="entry name" value="Glyco_hydro_3_C"/>
</dbReference>
<evidence type="ECO:0000256" key="4">
    <source>
        <dbReference type="ARBA" id="ARBA00058905"/>
    </source>
</evidence>
<dbReference type="InterPro" id="IPR036962">
    <property type="entry name" value="Glyco_hydro_3_N_sf"/>
</dbReference>
<feature type="region of interest" description="Disordered" evidence="7">
    <location>
        <begin position="749"/>
        <end position="776"/>
    </location>
</feature>